<dbReference type="AlphaFoldDB" id="A0A7W4W3M4"/>
<protein>
    <submittedName>
        <fullName evidence="3">Acyl-CoA thioester hydrolase</fullName>
        <ecNumber evidence="3">3.1.2.-</ecNumber>
    </submittedName>
</protein>
<gene>
    <name evidence="3" type="ORF">FHR99_001030</name>
</gene>
<dbReference type="EC" id="3.1.2.-" evidence="3"/>
<dbReference type="RefSeq" id="WP_183409462.1">
    <property type="nucleotide sequence ID" value="NZ_JACHWY010000001.1"/>
</dbReference>
<dbReference type="EMBL" id="JACHWY010000001">
    <property type="protein sequence ID" value="MBB3046794.1"/>
    <property type="molecule type" value="Genomic_DNA"/>
</dbReference>
<keyword evidence="2 3" id="KW-0378">Hydrolase</keyword>
<reference evidence="3 4" key="1">
    <citation type="submission" date="2020-08" db="EMBL/GenBank/DDBJ databases">
        <title>Genomic Encyclopedia of Type Strains, Phase III (KMG-III): the genomes of soil and plant-associated and newly described type strains.</title>
        <authorList>
            <person name="Whitman W."/>
        </authorList>
    </citation>
    <scope>NUCLEOTIDE SEQUENCE [LARGE SCALE GENOMIC DNA]</scope>
    <source>
        <strain evidence="3 4">CECT 8654</strain>
    </source>
</reference>
<name>A0A7W4W3M4_9GAMM</name>
<comment type="similarity">
    <text evidence="1">Belongs to the 4-hydroxybenzoyl-CoA thioesterase family.</text>
</comment>
<proteinExistence type="inferred from homology"/>
<keyword evidence="4" id="KW-1185">Reference proteome</keyword>
<dbReference type="PANTHER" id="PTHR31793:SF27">
    <property type="entry name" value="NOVEL THIOESTERASE SUPERFAMILY DOMAIN AND SAPOSIN A-TYPE DOMAIN CONTAINING PROTEIN (0610012H03RIK)"/>
    <property type="match status" value="1"/>
</dbReference>
<dbReference type="PANTHER" id="PTHR31793">
    <property type="entry name" value="4-HYDROXYBENZOYL-COA THIOESTERASE FAMILY MEMBER"/>
    <property type="match status" value="1"/>
</dbReference>
<evidence type="ECO:0000256" key="1">
    <source>
        <dbReference type="ARBA" id="ARBA00005953"/>
    </source>
</evidence>
<dbReference type="SUPFAM" id="SSF54637">
    <property type="entry name" value="Thioesterase/thiol ester dehydrase-isomerase"/>
    <property type="match status" value="1"/>
</dbReference>
<dbReference type="Pfam" id="PF13279">
    <property type="entry name" value="4HBT_2"/>
    <property type="match status" value="1"/>
</dbReference>
<dbReference type="CDD" id="cd00586">
    <property type="entry name" value="4HBT"/>
    <property type="match status" value="1"/>
</dbReference>
<sequence>MKSFPLKPRFSETDAMGHINNTSIAVWFETARLEFLTDVFIDKGDGQPNWFMASQTIDYLSENLFGIEVRMDLSVIHIGNTSFKVGCKMYQNDKQTVRASAVLVHVDLATKKPTPIHDRMRAILEQELDADWL</sequence>
<evidence type="ECO:0000256" key="2">
    <source>
        <dbReference type="ARBA" id="ARBA00022801"/>
    </source>
</evidence>
<comment type="caution">
    <text evidence="3">The sequence shown here is derived from an EMBL/GenBank/DDBJ whole genome shotgun (WGS) entry which is preliminary data.</text>
</comment>
<dbReference type="Gene3D" id="3.10.129.10">
    <property type="entry name" value="Hotdog Thioesterase"/>
    <property type="match status" value="1"/>
</dbReference>
<dbReference type="InterPro" id="IPR029069">
    <property type="entry name" value="HotDog_dom_sf"/>
</dbReference>
<accession>A0A7W4W3M4</accession>
<dbReference type="Proteomes" id="UP000537130">
    <property type="component" value="Unassembled WGS sequence"/>
</dbReference>
<dbReference type="GO" id="GO:0047617">
    <property type="term" value="F:fatty acyl-CoA hydrolase activity"/>
    <property type="evidence" value="ECO:0007669"/>
    <property type="project" value="TreeGrafter"/>
</dbReference>
<evidence type="ECO:0000313" key="4">
    <source>
        <dbReference type="Proteomes" id="UP000537130"/>
    </source>
</evidence>
<organism evidence="3 4">
    <name type="scientific">Litorivivens lipolytica</name>
    <dbReference type="NCBI Taxonomy" id="1524264"/>
    <lineage>
        <taxon>Bacteria</taxon>
        <taxon>Pseudomonadati</taxon>
        <taxon>Pseudomonadota</taxon>
        <taxon>Gammaproteobacteria</taxon>
        <taxon>Litorivivens</taxon>
    </lineage>
</organism>
<dbReference type="InterPro" id="IPR050563">
    <property type="entry name" value="4-hydroxybenzoyl-CoA_TE"/>
</dbReference>
<evidence type="ECO:0000313" key="3">
    <source>
        <dbReference type="EMBL" id="MBB3046794.1"/>
    </source>
</evidence>